<protein>
    <submittedName>
        <fullName evidence="1">Putative secreted protein</fullName>
    </submittedName>
</protein>
<organism evidence="1">
    <name type="scientific">Ixodes ricinus</name>
    <name type="common">Common tick</name>
    <name type="synonym">Acarus ricinus</name>
    <dbReference type="NCBI Taxonomy" id="34613"/>
    <lineage>
        <taxon>Eukaryota</taxon>
        <taxon>Metazoa</taxon>
        <taxon>Ecdysozoa</taxon>
        <taxon>Arthropoda</taxon>
        <taxon>Chelicerata</taxon>
        <taxon>Arachnida</taxon>
        <taxon>Acari</taxon>
        <taxon>Parasitiformes</taxon>
        <taxon>Ixodida</taxon>
        <taxon>Ixodoidea</taxon>
        <taxon>Ixodidae</taxon>
        <taxon>Ixodinae</taxon>
        <taxon>Ixodes</taxon>
    </lineage>
</organism>
<sequence>MTSRFWFFISAMSNLRSAAIPWGRTSSRYGESSMLSSRASSVKALMNAELMAASRVNASRFKTGVVKTPSPSGDTSPFFLALRSLPLGTGTGSALLTSTRSMTTS</sequence>
<accession>A0A6B0UIL1</accession>
<evidence type="ECO:0000313" key="1">
    <source>
        <dbReference type="EMBL" id="MXU88973.1"/>
    </source>
</evidence>
<proteinExistence type="predicted"/>
<name>A0A6B0UIL1_IXORI</name>
<dbReference type="EMBL" id="GIFC01006890">
    <property type="protein sequence ID" value="MXU88973.1"/>
    <property type="molecule type" value="Transcribed_RNA"/>
</dbReference>
<dbReference type="AlphaFoldDB" id="A0A6B0UIL1"/>
<reference evidence="1" key="1">
    <citation type="submission" date="2019-12" db="EMBL/GenBank/DDBJ databases">
        <title>An insight into the sialome of adult female Ixodes ricinus ticks feeding for 6 days.</title>
        <authorList>
            <person name="Perner J."/>
            <person name="Ribeiro J.M.C."/>
        </authorList>
    </citation>
    <scope>NUCLEOTIDE SEQUENCE</scope>
    <source>
        <strain evidence="1">Semi-engorged</strain>
        <tissue evidence="1">Salivary glands</tissue>
    </source>
</reference>